<keyword evidence="10" id="KW-1185">Reference proteome</keyword>
<gene>
    <name evidence="9" type="ORF">A3770_11p62140</name>
</gene>
<keyword evidence="3 6" id="KW-0175">Coiled coil</keyword>
<protein>
    <submittedName>
        <fullName evidence="9">Putative centrosomal protein</fullName>
    </submittedName>
</protein>
<evidence type="ECO:0000256" key="3">
    <source>
        <dbReference type="ARBA" id="ARBA00023054"/>
    </source>
</evidence>
<dbReference type="PANTHER" id="PTHR44281:SF2">
    <property type="entry name" value="SPINDLE ASSEMBLY ABNORMAL PROTEIN 6 HOMOLOG"/>
    <property type="match status" value="1"/>
</dbReference>
<comment type="subcellular location">
    <subcellularLocation>
        <location evidence="1">Cytoplasm</location>
        <location evidence="1">Cytoskeleton</location>
        <location evidence="1">Microtubule organizing center</location>
        <location evidence="1">Centrosome</location>
    </subcellularLocation>
</comment>
<name>A0A5B8MTP7_9CHLO</name>
<feature type="region of interest" description="Disordered" evidence="7">
    <location>
        <begin position="1"/>
        <end position="33"/>
    </location>
</feature>
<keyword evidence="2" id="KW-0963">Cytoplasm</keyword>
<evidence type="ECO:0000256" key="1">
    <source>
        <dbReference type="ARBA" id="ARBA00004300"/>
    </source>
</evidence>
<accession>A0A5B8MTP7</accession>
<dbReference type="Proteomes" id="UP000316726">
    <property type="component" value="Chromosome 11"/>
</dbReference>
<feature type="compositionally biased region" description="Low complexity" evidence="7">
    <location>
        <begin position="1"/>
        <end position="11"/>
    </location>
</feature>
<feature type="coiled-coil region" evidence="6">
    <location>
        <begin position="277"/>
        <end position="311"/>
    </location>
</feature>
<dbReference type="AlphaFoldDB" id="A0A5B8MTP7"/>
<dbReference type="InterPro" id="IPR038558">
    <property type="entry name" value="SAS-6_N_sf"/>
</dbReference>
<dbReference type="Pfam" id="PF16531">
    <property type="entry name" value="SAS-6_N"/>
    <property type="match status" value="1"/>
</dbReference>
<keyword evidence="5" id="KW-0131">Cell cycle</keyword>
<evidence type="ECO:0000256" key="2">
    <source>
        <dbReference type="ARBA" id="ARBA00022490"/>
    </source>
</evidence>
<dbReference type="EMBL" id="CP031044">
    <property type="protein sequence ID" value="QDZ23696.1"/>
    <property type="molecule type" value="Genomic_DNA"/>
</dbReference>
<reference evidence="9 10" key="1">
    <citation type="submission" date="2018-07" db="EMBL/GenBank/DDBJ databases">
        <title>The complete nuclear genome of the prasinophyte Chloropicon primus (CCMP1205).</title>
        <authorList>
            <person name="Pombert J.-F."/>
            <person name="Otis C."/>
            <person name="Turmel M."/>
            <person name="Lemieux C."/>
        </authorList>
    </citation>
    <scope>NUCLEOTIDE SEQUENCE [LARGE SCALE GENOMIC DNA]</scope>
    <source>
        <strain evidence="9 10">CCMP1205</strain>
    </source>
</reference>
<feature type="coiled-coil region" evidence="6">
    <location>
        <begin position="386"/>
        <end position="413"/>
    </location>
</feature>
<keyword evidence="4" id="KW-0206">Cytoskeleton</keyword>
<proteinExistence type="predicted"/>
<evidence type="ECO:0000256" key="5">
    <source>
        <dbReference type="ARBA" id="ARBA00023306"/>
    </source>
</evidence>
<evidence type="ECO:0000256" key="4">
    <source>
        <dbReference type="ARBA" id="ARBA00023212"/>
    </source>
</evidence>
<evidence type="ECO:0000313" key="10">
    <source>
        <dbReference type="Proteomes" id="UP000316726"/>
    </source>
</evidence>
<evidence type="ECO:0000259" key="8">
    <source>
        <dbReference type="Pfam" id="PF16531"/>
    </source>
</evidence>
<dbReference type="Gene3D" id="2.170.210.20">
    <property type="entry name" value="Spindle assembly abnormal protein 6, N-terminal domain"/>
    <property type="match status" value="1"/>
</dbReference>
<dbReference type="CDD" id="cd10142">
    <property type="entry name" value="HD_SAS6_N"/>
    <property type="match status" value="1"/>
</dbReference>
<dbReference type="OrthoDB" id="49058at2759"/>
<sequence length="568" mass="63418">MTTTTMTTTTTSYVDAEDGRSAGQNAGQGPTTTSSEILFEQVIPVHVKEFDKQERVEQLGFRISLCTTQDGHNMVKVDKVLKLQVTSEKDSFFLHSLEVTEDSFQRLKHDQSILVDFTDFPSHLIALLEHCIEAKQDAHPKFLCVLSTSKPSSEVQHNSLSSTSGSQGNSQAASALPFDSATSVVGIVETNQFKHLCHISMKFQPGNDARIKDYLSQRLSEVRAARSALESSLKAEEATTAKLSGELRQATEALASEQLTGREQTSRWETEKQSLLNDCKQELLREISELRDKYEAEKRAMEAEFKAEKDALTASNTDLLHKVATLQDEKFSLDAKSRELGVKVESLEGDLKLLRDSESDLKQSNLELDSGKHGAEKQNNLLLMKVAGLEASMREKEALVRTLKDQLQSGEQSSAALQDSFAEMKLALSRAEERSSLSAQEVNKGNQIIEKLQQDLKSSRAKMKLKSQVITQQEHLLQEKQSAVDKLERDEMISKSQIQGMQAEKSALSRTCDDQKDKLLESKQLLDQNQQMIQWLNNQINEAQIAKYGGTSRFAFRPTRKLGTPSES</sequence>
<evidence type="ECO:0000256" key="6">
    <source>
        <dbReference type="SAM" id="Coils"/>
    </source>
</evidence>
<evidence type="ECO:0000256" key="7">
    <source>
        <dbReference type="SAM" id="MobiDB-lite"/>
    </source>
</evidence>
<dbReference type="PANTHER" id="PTHR44281">
    <property type="entry name" value="SPINDLE ASSEMBLY ABNORMAL PROTEIN 6 HOMOLOG"/>
    <property type="match status" value="1"/>
</dbReference>
<feature type="domain" description="Spindle assembly abnormal protein 6 N-terminal" evidence="8">
    <location>
        <begin position="38"/>
        <end position="203"/>
    </location>
</feature>
<evidence type="ECO:0000313" key="9">
    <source>
        <dbReference type="EMBL" id="QDZ23696.1"/>
    </source>
</evidence>
<feature type="coiled-coil region" evidence="6">
    <location>
        <begin position="449"/>
        <end position="546"/>
    </location>
</feature>
<organism evidence="9 10">
    <name type="scientific">Chloropicon primus</name>
    <dbReference type="NCBI Taxonomy" id="1764295"/>
    <lineage>
        <taxon>Eukaryota</taxon>
        <taxon>Viridiplantae</taxon>
        <taxon>Chlorophyta</taxon>
        <taxon>Chloropicophyceae</taxon>
        <taxon>Chloropicales</taxon>
        <taxon>Chloropicaceae</taxon>
        <taxon>Chloropicon</taxon>
    </lineage>
</organism>
<dbReference type="InterPro" id="IPR032396">
    <property type="entry name" value="SAS-6_N"/>
</dbReference>
<dbReference type="STRING" id="1764295.A0A5B8MTP7"/>
<feature type="compositionally biased region" description="Polar residues" evidence="7">
    <location>
        <begin position="22"/>
        <end position="33"/>
    </location>
</feature>